<evidence type="ECO:0000313" key="3">
    <source>
        <dbReference type="Proteomes" id="UP000094444"/>
    </source>
</evidence>
<dbReference type="AlphaFoldDB" id="A0A2P5HKP1"/>
<keyword evidence="1" id="KW-0732">Signal</keyword>
<organism evidence="2 3">
    <name type="scientific">Diaporthe helianthi</name>
    <dbReference type="NCBI Taxonomy" id="158607"/>
    <lineage>
        <taxon>Eukaryota</taxon>
        <taxon>Fungi</taxon>
        <taxon>Dikarya</taxon>
        <taxon>Ascomycota</taxon>
        <taxon>Pezizomycotina</taxon>
        <taxon>Sordariomycetes</taxon>
        <taxon>Sordariomycetidae</taxon>
        <taxon>Diaporthales</taxon>
        <taxon>Diaporthaceae</taxon>
        <taxon>Diaporthe</taxon>
    </lineage>
</organism>
<evidence type="ECO:0000313" key="2">
    <source>
        <dbReference type="EMBL" id="POS70818.1"/>
    </source>
</evidence>
<accession>A0A2P5HKP1</accession>
<dbReference type="Proteomes" id="UP000094444">
    <property type="component" value="Unassembled WGS sequence"/>
</dbReference>
<keyword evidence="3" id="KW-1185">Reference proteome</keyword>
<protein>
    <submittedName>
        <fullName evidence="2">Uncharacterized protein</fullName>
    </submittedName>
</protein>
<proteinExistence type="predicted"/>
<feature type="chain" id="PRO_5015193677" evidence="1">
    <location>
        <begin position="24"/>
        <end position="218"/>
    </location>
</feature>
<feature type="signal peptide" evidence="1">
    <location>
        <begin position="1"/>
        <end position="23"/>
    </location>
</feature>
<dbReference type="EMBL" id="MAVT02001474">
    <property type="protein sequence ID" value="POS70818.1"/>
    <property type="molecule type" value="Genomic_DNA"/>
</dbReference>
<gene>
    <name evidence="2" type="ORF">DHEL01_v210785</name>
</gene>
<sequence>MKCTNLVLAVFVAALTSSPLAIPAPTNDGTENIEEFYRPVPSSLLNPNQSPVTGPNPVNNGVRVHGVRGRGGNNAFLSTREEDDTDIYCTRGTKYDTPRQSVQSNIAKLRAKTSGQPPALGSDVTQRPSPSQNYNSWLLCRNLSANTYFTKDCKVVLCEDHSSIEWCRYEETGPKSVSLFGPNPDMVPSWSMLADAAQLVLEYSRLYKLLIRVIVSPH</sequence>
<dbReference type="InParanoid" id="A0A2P5HKP1"/>
<reference evidence="2" key="1">
    <citation type="submission" date="2017-09" db="EMBL/GenBank/DDBJ databases">
        <title>Polyketide synthases of a Diaporthe helianthi virulent isolate.</title>
        <authorList>
            <person name="Baroncelli R."/>
        </authorList>
    </citation>
    <scope>NUCLEOTIDE SEQUENCE [LARGE SCALE GENOMIC DNA]</scope>
    <source>
        <strain evidence="2">7/96</strain>
    </source>
</reference>
<evidence type="ECO:0000256" key="1">
    <source>
        <dbReference type="SAM" id="SignalP"/>
    </source>
</evidence>
<name>A0A2P5HKP1_DIAHE</name>
<comment type="caution">
    <text evidence="2">The sequence shown here is derived from an EMBL/GenBank/DDBJ whole genome shotgun (WGS) entry which is preliminary data.</text>
</comment>